<feature type="compositionally biased region" description="Basic and acidic residues" evidence="1">
    <location>
        <begin position="335"/>
        <end position="345"/>
    </location>
</feature>
<dbReference type="AlphaFoldDB" id="A0A914PR61"/>
<evidence type="ECO:0000313" key="4">
    <source>
        <dbReference type="WBParaSite" id="PDA_v2.g18612.t1"/>
    </source>
</evidence>
<keyword evidence="2" id="KW-0812">Transmembrane</keyword>
<dbReference type="WBParaSite" id="PDA_v2.g18612.t1">
    <property type="protein sequence ID" value="PDA_v2.g18612.t1"/>
    <property type="gene ID" value="PDA_v2.g18612"/>
</dbReference>
<accession>A0A914PR61</accession>
<keyword evidence="2" id="KW-1133">Transmembrane helix</keyword>
<organism evidence="3 4">
    <name type="scientific">Panagrolaimus davidi</name>
    <dbReference type="NCBI Taxonomy" id="227884"/>
    <lineage>
        <taxon>Eukaryota</taxon>
        <taxon>Metazoa</taxon>
        <taxon>Ecdysozoa</taxon>
        <taxon>Nematoda</taxon>
        <taxon>Chromadorea</taxon>
        <taxon>Rhabditida</taxon>
        <taxon>Tylenchina</taxon>
        <taxon>Panagrolaimomorpha</taxon>
        <taxon>Panagrolaimoidea</taxon>
        <taxon>Panagrolaimidae</taxon>
        <taxon>Panagrolaimus</taxon>
    </lineage>
</organism>
<evidence type="ECO:0000313" key="3">
    <source>
        <dbReference type="Proteomes" id="UP000887578"/>
    </source>
</evidence>
<feature type="compositionally biased region" description="Basic and acidic residues" evidence="1">
    <location>
        <begin position="544"/>
        <end position="555"/>
    </location>
</feature>
<name>A0A914PR61_9BILA</name>
<feature type="transmembrane region" description="Helical" evidence="2">
    <location>
        <begin position="392"/>
        <end position="415"/>
    </location>
</feature>
<reference evidence="4" key="1">
    <citation type="submission" date="2022-11" db="UniProtKB">
        <authorList>
            <consortium name="WormBaseParasite"/>
        </authorList>
    </citation>
    <scope>IDENTIFICATION</scope>
</reference>
<feature type="compositionally biased region" description="Polar residues" evidence="1">
    <location>
        <begin position="503"/>
        <end position="519"/>
    </location>
</feature>
<dbReference type="Proteomes" id="UP000887578">
    <property type="component" value="Unplaced"/>
</dbReference>
<evidence type="ECO:0000256" key="2">
    <source>
        <dbReference type="SAM" id="Phobius"/>
    </source>
</evidence>
<feature type="region of interest" description="Disordered" evidence="1">
    <location>
        <begin position="323"/>
        <end position="348"/>
    </location>
</feature>
<sequence length="583" mass="65211">MLISSSEYGSFVAGYEMISACKVANVTQSNDVHYVSIIDHAVGTLYAYAHNYLFQQVYCGLNDARKDNTGVKFYSWHIDTTLGECIVFETNDTMENLRGAFDDFNVIPPSQTGTSLCKKLETAKKCASSVPHDQKVEIAIPLLLHETLGKCDFEHVFGFSNQKMVIFWTYDYYQPRNLPSFSSNVEFVMFGAAQDFLPQENWMPNEEMINASKNGKSNMVKALNLRFQQMIGIKKKNIGEGFKRKRTTTTTFAPSKPTTAKIINAAFNILPFFQPKPVKVQQLTTIPAPSEIHENYNQSVIADTMPLVVGGNSKDIGKRLERPFDRKQPNNLSKSQKDNSSEVKTNETYSSTESDIILLTTIPTIAAAKAEEENGFFESFGEFIGDREYGAFYFFAIILALVAVLLLFLFLMWCCCIRESTKGKYEVWEKGNRPLADEPDPEAGIAYPGRSVEASKQPLLKASVSRESIKAENPAKASFLYLILNILIFFRFQNLCDDPFGTPQPSTPASPSGHPTSPASIFAPLCSPAPLTLHSQTSQIADTHPLKFRTERDETQPIPELKVPSADASDENLWLNDTRVKQK</sequence>
<keyword evidence="2" id="KW-0472">Membrane</keyword>
<feature type="region of interest" description="Disordered" evidence="1">
    <location>
        <begin position="501"/>
        <end position="521"/>
    </location>
</feature>
<keyword evidence="3" id="KW-1185">Reference proteome</keyword>
<evidence type="ECO:0000256" key="1">
    <source>
        <dbReference type="SAM" id="MobiDB-lite"/>
    </source>
</evidence>
<proteinExistence type="predicted"/>
<feature type="region of interest" description="Disordered" evidence="1">
    <location>
        <begin position="540"/>
        <end position="583"/>
    </location>
</feature>
<protein>
    <submittedName>
        <fullName evidence="4">Uncharacterized protein</fullName>
    </submittedName>
</protein>